<organism evidence="14">
    <name type="scientific">Skeletonema marinoi</name>
    <dbReference type="NCBI Taxonomy" id="267567"/>
    <lineage>
        <taxon>Eukaryota</taxon>
        <taxon>Sar</taxon>
        <taxon>Stramenopiles</taxon>
        <taxon>Ochrophyta</taxon>
        <taxon>Bacillariophyta</taxon>
        <taxon>Coscinodiscophyceae</taxon>
        <taxon>Thalassiosirophycidae</taxon>
        <taxon>Thalassiosirales</taxon>
        <taxon>Skeletonemataceae</taxon>
        <taxon>Skeletonema</taxon>
        <taxon>Skeletonema marinoi-dohrnii complex</taxon>
    </lineage>
</organism>
<comment type="catalytic activity">
    <reaction evidence="11">
        <text>(S)-methylmalonyl-CoA + H(+) = propanoyl-CoA + CO2</text>
        <dbReference type="Rhea" id="RHEA:61340"/>
        <dbReference type="ChEBI" id="CHEBI:15378"/>
        <dbReference type="ChEBI" id="CHEBI:16526"/>
        <dbReference type="ChEBI" id="CHEBI:57327"/>
        <dbReference type="ChEBI" id="CHEBI:57392"/>
        <dbReference type="EC" id="4.1.1.94"/>
    </reaction>
    <physiologicalReaction direction="left-to-right" evidence="11">
        <dbReference type="Rhea" id="RHEA:61341"/>
    </physiologicalReaction>
</comment>
<dbReference type="GO" id="GO:0004492">
    <property type="term" value="F:methyl/ethyl malonyl-CoA decarboxylase activity"/>
    <property type="evidence" value="ECO:0007669"/>
    <property type="project" value="UniProtKB-EC"/>
</dbReference>
<evidence type="ECO:0000256" key="4">
    <source>
        <dbReference type="ARBA" id="ARBA00023239"/>
    </source>
</evidence>
<comment type="catalytic activity">
    <reaction evidence="6">
        <text>(2R)-ethylmalonyl-CoA + H(+) = butanoyl-CoA + CO2</text>
        <dbReference type="Rhea" id="RHEA:59540"/>
        <dbReference type="ChEBI" id="CHEBI:15378"/>
        <dbReference type="ChEBI" id="CHEBI:16526"/>
        <dbReference type="ChEBI" id="CHEBI:57371"/>
        <dbReference type="ChEBI" id="CHEBI:85316"/>
        <dbReference type="EC" id="4.1.1.94"/>
    </reaction>
    <physiologicalReaction direction="left-to-right" evidence="6">
        <dbReference type="Rhea" id="RHEA:59541"/>
    </physiologicalReaction>
</comment>
<protein>
    <recommendedName>
        <fullName evidence="8">Ethylmalonyl-CoA decarboxylase</fullName>
        <ecNumber evidence="7">4.1.1.94</ecNumber>
    </recommendedName>
    <alternativeName>
        <fullName evidence="10">Enoyl-CoA hydratase domain-containing protein 1</fullName>
    </alternativeName>
    <alternativeName>
        <fullName evidence="9">Methylmalonyl-CoA decarboxylase</fullName>
    </alternativeName>
</protein>
<dbReference type="PANTHER" id="PTHR11941:SF27">
    <property type="entry name" value="ETHYLMALONYL-COA DECARBOXYLASE"/>
    <property type="match status" value="1"/>
</dbReference>
<comment type="function">
    <text evidence="12">Decarboxylates ethylmalonyl-CoA, a potentially toxic metabolite, to form butyryl-CoA, suggesting it might be involved in metabolite proofreading. Acts preferentially on (S)-ethylmalonyl-CoA but also has some activity on the (R)-isomer. Also has methylmalonyl-CoA decarboxylase activity at lower level.</text>
</comment>
<evidence type="ECO:0000256" key="2">
    <source>
        <dbReference type="ARBA" id="ARBA00005254"/>
    </source>
</evidence>
<evidence type="ECO:0000256" key="5">
    <source>
        <dbReference type="ARBA" id="ARBA00036343"/>
    </source>
</evidence>
<comment type="subcellular location">
    <subcellularLocation>
        <location evidence="1">Cytoplasm</location>
        <location evidence="1">Cytosol</location>
    </subcellularLocation>
</comment>
<dbReference type="EMBL" id="HBGZ01006712">
    <property type="protein sequence ID" value="CAD9584792.1"/>
    <property type="molecule type" value="Transcribed_RNA"/>
</dbReference>
<keyword evidence="4" id="KW-0456">Lyase</keyword>
<evidence type="ECO:0000256" key="1">
    <source>
        <dbReference type="ARBA" id="ARBA00004514"/>
    </source>
</evidence>
<evidence type="ECO:0000256" key="11">
    <source>
        <dbReference type="ARBA" id="ARBA00047446"/>
    </source>
</evidence>
<gene>
    <name evidence="14" type="ORF">SMAR0320_LOCUS4719</name>
</gene>
<dbReference type="InterPro" id="IPR029045">
    <property type="entry name" value="ClpP/crotonase-like_dom_sf"/>
</dbReference>
<dbReference type="PROSITE" id="PS00166">
    <property type="entry name" value="ENOYL_COA_HYDRATASE"/>
    <property type="match status" value="1"/>
</dbReference>
<reference evidence="14" key="1">
    <citation type="submission" date="2021-01" db="EMBL/GenBank/DDBJ databases">
        <authorList>
            <person name="Corre E."/>
            <person name="Pelletier E."/>
            <person name="Niang G."/>
            <person name="Scheremetjew M."/>
            <person name="Finn R."/>
            <person name="Kale V."/>
            <person name="Holt S."/>
            <person name="Cochrane G."/>
            <person name="Meng A."/>
            <person name="Brown T."/>
            <person name="Cohen L."/>
        </authorList>
    </citation>
    <scope>NUCLEOTIDE SEQUENCE</scope>
    <source>
        <strain evidence="14">SM1012Den-03</strain>
    </source>
</reference>
<evidence type="ECO:0000256" key="7">
    <source>
        <dbReference type="ARBA" id="ARBA00038883"/>
    </source>
</evidence>
<proteinExistence type="inferred from homology"/>
<dbReference type="Pfam" id="PF00378">
    <property type="entry name" value="ECH_1"/>
    <property type="match status" value="1"/>
</dbReference>
<name>A0A7S2KS71_9STRA</name>
<dbReference type="PANTHER" id="PTHR11941">
    <property type="entry name" value="ENOYL-COA HYDRATASE-RELATED"/>
    <property type="match status" value="1"/>
</dbReference>
<evidence type="ECO:0000256" key="9">
    <source>
        <dbReference type="ARBA" id="ARBA00042052"/>
    </source>
</evidence>
<keyword evidence="3" id="KW-0963">Cytoplasm</keyword>
<evidence type="ECO:0000256" key="13">
    <source>
        <dbReference type="RuleBase" id="RU003707"/>
    </source>
</evidence>
<dbReference type="GO" id="GO:0005829">
    <property type="term" value="C:cytosol"/>
    <property type="evidence" value="ECO:0007669"/>
    <property type="project" value="UniProtKB-SubCell"/>
</dbReference>
<evidence type="ECO:0000313" key="14">
    <source>
        <dbReference type="EMBL" id="CAD9584792.1"/>
    </source>
</evidence>
<dbReference type="GO" id="GO:0006635">
    <property type="term" value="P:fatty acid beta-oxidation"/>
    <property type="evidence" value="ECO:0007669"/>
    <property type="project" value="TreeGrafter"/>
</dbReference>
<evidence type="ECO:0000256" key="8">
    <source>
        <dbReference type="ARBA" id="ARBA00039903"/>
    </source>
</evidence>
<sequence>MLMFGSLRASGHRKCSCLLVARRSSSTSSSTHNPPSVSLDFHRDASLAILTLCNAQRRNALTYSMMHQLDAHVNTLHEWSRDISQNSARVLILTGSGGSFCAGLDIKQDDDKDVLQDGREMTQHMSRVTNCIQALPVLSVAAIDGNAIGGGAELSTCTDLVVLSRQSTIKFVHASRGASPGWGGGRRLQKRVGRRKALRMLLLGESVFGEEEAEQLDYADYVAEEGESSLDAAMRLVVDPILNLPCSQSVRAIKRVVSVADGDEDVIDTASGRLRYVATDATDDDSMTKEYNNTAVKSEIDAFLQVWGGESNRELIEQTRESLKDKKT</sequence>
<dbReference type="AlphaFoldDB" id="A0A7S2KS71"/>
<comment type="similarity">
    <text evidence="2 13">Belongs to the enoyl-CoA hydratase/isomerase family.</text>
</comment>
<comment type="catalytic activity">
    <reaction evidence="5">
        <text>(2S)-ethylmalonyl-CoA + H(+) = butanoyl-CoA + CO2</text>
        <dbReference type="Rhea" id="RHEA:32131"/>
        <dbReference type="ChEBI" id="CHEBI:15378"/>
        <dbReference type="ChEBI" id="CHEBI:16526"/>
        <dbReference type="ChEBI" id="CHEBI:57371"/>
        <dbReference type="ChEBI" id="CHEBI:60909"/>
        <dbReference type="EC" id="4.1.1.94"/>
    </reaction>
    <physiologicalReaction direction="left-to-right" evidence="5">
        <dbReference type="Rhea" id="RHEA:32132"/>
    </physiologicalReaction>
</comment>
<dbReference type="SUPFAM" id="SSF52096">
    <property type="entry name" value="ClpP/crotonase"/>
    <property type="match status" value="1"/>
</dbReference>
<dbReference type="EC" id="4.1.1.94" evidence="7"/>
<dbReference type="Gene3D" id="3.90.226.10">
    <property type="entry name" value="2-enoyl-CoA Hydratase, Chain A, domain 1"/>
    <property type="match status" value="1"/>
</dbReference>
<evidence type="ECO:0000256" key="3">
    <source>
        <dbReference type="ARBA" id="ARBA00022490"/>
    </source>
</evidence>
<evidence type="ECO:0000256" key="12">
    <source>
        <dbReference type="ARBA" id="ARBA00056546"/>
    </source>
</evidence>
<dbReference type="CDD" id="cd06558">
    <property type="entry name" value="crotonase-like"/>
    <property type="match status" value="1"/>
</dbReference>
<accession>A0A7S2KS71</accession>
<evidence type="ECO:0000256" key="6">
    <source>
        <dbReference type="ARBA" id="ARBA00036541"/>
    </source>
</evidence>
<dbReference type="InterPro" id="IPR001753">
    <property type="entry name" value="Enoyl-CoA_hydra/iso"/>
</dbReference>
<dbReference type="InterPro" id="IPR018376">
    <property type="entry name" value="Enoyl-CoA_hyd/isom_CS"/>
</dbReference>
<evidence type="ECO:0000256" key="10">
    <source>
        <dbReference type="ARBA" id="ARBA00042182"/>
    </source>
</evidence>